<dbReference type="InterPro" id="IPR003814">
    <property type="entry name" value="FmdEsu_dom"/>
</dbReference>
<dbReference type="OrthoDB" id="9804309at2"/>
<keyword evidence="2" id="KW-0342">GTP-binding</keyword>
<dbReference type="Proteomes" id="UP000070560">
    <property type="component" value="Chromosome"/>
</dbReference>
<proteinExistence type="predicted"/>
<dbReference type="EMBL" id="CP013015">
    <property type="protein sequence ID" value="AMM41536.1"/>
    <property type="molecule type" value="Genomic_DNA"/>
</dbReference>
<dbReference type="InterPro" id="IPR037103">
    <property type="entry name" value="Tubulin/FtsZ-like_C"/>
</dbReference>
<name>A0A7U4TIK9_DESA2</name>
<feature type="domain" description="Formylmethanofuran dehydrogenase subunit E" evidence="3">
    <location>
        <begin position="20"/>
        <end position="158"/>
    </location>
</feature>
<organism evidence="4 5">
    <name type="scientific">Desulfofervidus auxilii</name>
    <dbReference type="NCBI Taxonomy" id="1621989"/>
    <lineage>
        <taxon>Bacteria</taxon>
        <taxon>Pseudomonadati</taxon>
        <taxon>Thermodesulfobacteriota</taxon>
        <taxon>Candidatus Desulfofervidia</taxon>
        <taxon>Candidatus Desulfofervidales</taxon>
        <taxon>Candidatus Desulfofervidaceae</taxon>
        <taxon>Candidatus Desulfofervidus</taxon>
    </lineage>
</organism>
<dbReference type="InterPro" id="IPR026328">
    <property type="entry name" value="FmdE"/>
</dbReference>
<dbReference type="Gene3D" id="1.10.3320.10">
    <property type="entry name" value="pa2218 like domain"/>
    <property type="match status" value="1"/>
</dbReference>
<dbReference type="PANTHER" id="PTHR39418">
    <property type="entry name" value="DEHYDROGENASE-RELATED"/>
    <property type="match status" value="1"/>
</dbReference>
<keyword evidence="5" id="KW-1185">Reference proteome</keyword>
<keyword evidence="1" id="KW-0547">Nucleotide-binding</keyword>
<dbReference type="RefSeq" id="WP_066064057.1">
    <property type="nucleotide sequence ID" value="NZ_CP013015.1"/>
</dbReference>
<sequence>MAIEIKDKELKEMFEHGLYFHGHLCPAMPLGLRAGLLALRKLRVGRSQDKELMLLAETAEGHAMACFLDGLMMATGCTYGKGNVKKLRYGKLAFTLIDRKGKRQVRVNVKGEFVLNALKTSPFIAKRKAGVPPQEVERELAEMAVNKIINLPEEEIFNTGEVTPIEPKPAKGTFEAYPCEGCGEAVYAKWIRVKDKKFYCIPCSGYKE</sequence>
<dbReference type="Pfam" id="PF02663">
    <property type="entry name" value="FmdE"/>
    <property type="match status" value="1"/>
</dbReference>
<protein>
    <submittedName>
        <fullName evidence="4">Formylmethanofuran dehydrogenase subunit E</fullName>
    </submittedName>
</protein>
<dbReference type="KEGG" id="daw:HS1_001742"/>
<accession>A0A7U4TIK9</accession>
<evidence type="ECO:0000313" key="5">
    <source>
        <dbReference type="Proteomes" id="UP000070560"/>
    </source>
</evidence>
<gene>
    <name evidence="4" type="ORF">HS1_001742</name>
</gene>
<dbReference type="AlphaFoldDB" id="A0A7U4TIK9"/>
<dbReference type="SUPFAM" id="SSF143555">
    <property type="entry name" value="FwdE-like"/>
    <property type="match status" value="1"/>
</dbReference>
<evidence type="ECO:0000256" key="1">
    <source>
        <dbReference type="ARBA" id="ARBA00022741"/>
    </source>
</evidence>
<dbReference type="Gene3D" id="3.30.1330.20">
    <property type="entry name" value="Tubulin/FtsZ, C-terminal domain"/>
    <property type="match status" value="1"/>
</dbReference>
<evidence type="ECO:0000313" key="4">
    <source>
        <dbReference type="EMBL" id="AMM41536.1"/>
    </source>
</evidence>
<evidence type="ECO:0000259" key="3">
    <source>
        <dbReference type="Pfam" id="PF02663"/>
    </source>
</evidence>
<dbReference type="InterPro" id="IPR023288">
    <property type="entry name" value="Pa2218-like_dom_sf"/>
</dbReference>
<dbReference type="GO" id="GO:0005525">
    <property type="term" value="F:GTP binding"/>
    <property type="evidence" value="ECO:0007669"/>
    <property type="project" value="UniProtKB-KW"/>
</dbReference>
<evidence type="ECO:0000256" key="2">
    <source>
        <dbReference type="ARBA" id="ARBA00023134"/>
    </source>
</evidence>
<reference evidence="4 5" key="1">
    <citation type="submission" date="2015-10" db="EMBL/GenBank/DDBJ databases">
        <title>Candidatus Desulfofervidus auxilii, a hydrogenotrophic sulfate-reducing bacterium involved in the thermophilic anaerobic oxidation of methane.</title>
        <authorList>
            <person name="Krukenberg V."/>
            <person name="Richter M."/>
            <person name="Wegener G."/>
        </authorList>
    </citation>
    <scope>NUCLEOTIDE SEQUENCE [LARGE SCALE GENOMIC DNA]</scope>
    <source>
        <strain evidence="4 5">HS1</strain>
    </source>
</reference>
<dbReference type="InterPro" id="IPR053194">
    <property type="entry name" value="tRNA_methyltr_O"/>
</dbReference>
<dbReference type="PIRSF" id="PIRSF006578">
    <property type="entry name" value="FwdE"/>
    <property type="match status" value="1"/>
</dbReference>
<dbReference type="PANTHER" id="PTHR39418:SF1">
    <property type="entry name" value="DEHYDROGENASE"/>
    <property type="match status" value="1"/>
</dbReference>